<organism evidence="1 2">
    <name type="scientific">Anaplasma phagocytophilum</name>
    <name type="common">Ehrlichia phagocytophila</name>
    <dbReference type="NCBI Taxonomy" id="948"/>
    <lineage>
        <taxon>Bacteria</taxon>
        <taxon>Pseudomonadati</taxon>
        <taxon>Pseudomonadota</taxon>
        <taxon>Alphaproteobacteria</taxon>
        <taxon>Rickettsiales</taxon>
        <taxon>Anaplasmataceae</taxon>
        <taxon>Anaplasma</taxon>
        <taxon>phagocytophilum group</taxon>
    </lineage>
</organism>
<dbReference type="Proteomes" id="UP000078419">
    <property type="component" value="Unassembled WGS sequence"/>
</dbReference>
<proteinExistence type="predicted"/>
<dbReference type="EMBL" id="FLLR01000168">
    <property type="protein sequence ID" value="SBO15042.1"/>
    <property type="molecule type" value="Genomic_DNA"/>
</dbReference>
<evidence type="ECO:0000313" key="1">
    <source>
        <dbReference type="EMBL" id="SBO15042.1"/>
    </source>
</evidence>
<gene>
    <name evidence="1" type="ORF">ANAPC1_01420</name>
</gene>
<evidence type="ECO:0000313" key="2">
    <source>
        <dbReference type="Proteomes" id="UP000078419"/>
    </source>
</evidence>
<protein>
    <submittedName>
        <fullName evidence="1">Uncharacterized protein</fullName>
    </submittedName>
</protein>
<name>A0AA45ZI52_ANAPH</name>
<accession>A0AA45ZI52</accession>
<sequence>MSCLYVWIDVCVSVSLVIFDNRAQVLSSYFNGLKTRQPLQTKLLPIQENIDLREFQSPVNWEPVNIKYLVVLFLLLYCRHV</sequence>
<reference evidence="2" key="1">
    <citation type="submission" date="2016-03" db="EMBL/GenBank/DDBJ databases">
        <authorList>
            <person name="Loux Valentin"/>
        </authorList>
    </citation>
    <scope>NUCLEOTIDE SEQUENCE [LARGE SCALE GENOMIC DNA]</scope>
    <source>
        <strain evidence="2">C1</strain>
    </source>
</reference>
<comment type="caution">
    <text evidence="1">The sequence shown here is derived from an EMBL/GenBank/DDBJ whole genome shotgun (WGS) entry which is preliminary data.</text>
</comment>
<dbReference type="AlphaFoldDB" id="A0AA45ZI52"/>